<proteinExistence type="inferred from homology"/>
<keyword evidence="7" id="KW-1185">Reference proteome</keyword>
<evidence type="ECO:0000313" key="5">
    <source>
        <dbReference type="EMBL" id="RXN17071.1"/>
    </source>
</evidence>
<dbReference type="Gene3D" id="3.40.50.300">
    <property type="entry name" value="P-loop containing nucleotide triphosphate hydrolases"/>
    <property type="match status" value="1"/>
</dbReference>
<dbReference type="InterPro" id="IPR025662">
    <property type="entry name" value="Sigma_54_int_dom_ATP-bd_1"/>
</dbReference>
<evidence type="ECO:0000256" key="1">
    <source>
        <dbReference type="RuleBase" id="RU004560"/>
    </source>
</evidence>
<dbReference type="GO" id="GO:0005525">
    <property type="term" value="F:GTP binding"/>
    <property type="evidence" value="ECO:0007669"/>
    <property type="project" value="UniProtKB-KW"/>
</dbReference>
<evidence type="ECO:0000256" key="2">
    <source>
        <dbReference type="SAM" id="Coils"/>
    </source>
</evidence>
<dbReference type="Proteomes" id="UP000290572">
    <property type="component" value="Unassembled WGS sequence"/>
</dbReference>
<evidence type="ECO:0000256" key="3">
    <source>
        <dbReference type="SAM" id="MobiDB-lite"/>
    </source>
</evidence>
<organism evidence="5 7">
    <name type="scientific">Labeo rohita</name>
    <name type="common">Indian major carp</name>
    <name type="synonym">Cyprinus rohita</name>
    <dbReference type="NCBI Taxonomy" id="84645"/>
    <lineage>
        <taxon>Eukaryota</taxon>
        <taxon>Metazoa</taxon>
        <taxon>Chordata</taxon>
        <taxon>Craniata</taxon>
        <taxon>Vertebrata</taxon>
        <taxon>Euteleostomi</taxon>
        <taxon>Actinopterygii</taxon>
        <taxon>Neopterygii</taxon>
        <taxon>Teleostei</taxon>
        <taxon>Ostariophysi</taxon>
        <taxon>Cypriniformes</taxon>
        <taxon>Cyprinidae</taxon>
        <taxon>Labeoninae</taxon>
        <taxon>Labeonini</taxon>
        <taxon>Labeo</taxon>
    </lineage>
</organism>
<dbReference type="InterPro" id="IPR030379">
    <property type="entry name" value="G_SEPTIN_dom"/>
</dbReference>
<comment type="similarity">
    <text evidence="1">Belongs to the TRAFAC class TrmE-Era-EngA-EngB-Septin-like GTPase superfamily. Septin GTPase family.</text>
</comment>
<keyword evidence="1" id="KW-0342">GTP-binding</keyword>
<accession>A0A498M8N0</accession>
<feature type="region of interest" description="Disordered" evidence="3">
    <location>
        <begin position="1"/>
        <end position="34"/>
    </location>
</feature>
<dbReference type="EMBL" id="QBIY01012764">
    <property type="protein sequence ID" value="RXN17071.1"/>
    <property type="molecule type" value="Genomic_DNA"/>
</dbReference>
<dbReference type="EMBL" id="QBIY01005210">
    <property type="protein sequence ID" value="RXN38012.1"/>
    <property type="molecule type" value="Genomic_DNA"/>
</dbReference>
<feature type="coiled-coil region" evidence="2">
    <location>
        <begin position="324"/>
        <end position="361"/>
    </location>
</feature>
<dbReference type="SUPFAM" id="SSF52540">
    <property type="entry name" value="P-loop containing nucleoside triphosphate hydrolases"/>
    <property type="match status" value="1"/>
</dbReference>
<name>A0A498M8N0_LABRO</name>
<dbReference type="AlphaFoldDB" id="A0A498M8N0"/>
<sequence length="567" mass="66560">MDHHHYNSDCSDDSGVSDKSIDRPPAFNNDGNQSDELRARYDATLIKQGLPALFQLNTKRNQIDGSETKIRQWTYGQKDRNNQNKVILMVGESGAGKTTMINTMINYSLGVKFEDQEFYQITEETEDANQSQSQTHEITVYEVFVEENRTSLTIIDTPGYAHTEGYEKDREISEYLIRLFSDEDRIRYIDAVCFVMKASQNRLSKKELYVFHSVLSILGKDIENSIMFLMSQSDGLPPTDALNAITTAEIPCRRNMKEQPVHLLFNNRQKDQRDEQYKSQYKSAWKMGEESMEAFFKLLEENNRKSVVMTLDVLKERRRLDACVKNLKWQINEKELKTEELNQIQEAIGQNRDKIQDIKNAPCTVTKKVKVKVLIENKSWRNKNATCCSVCQENCHVRGCWWVKDLSWCEVMENNHCTVCTRKCHYSEHVQENKKYEIREKQVIMTFDELRREYKCTEISFDKVMYENTEQKLESIMKESEMKMKTEEKLKSDLEKIQNEKSNLLHEAYISVMILSKIALKSDSTFTLQSLDFLIPRLKEEGKEEWMKNLEDMRKAGEEQRNKWDSN</sequence>
<evidence type="ECO:0000313" key="6">
    <source>
        <dbReference type="EMBL" id="RXN38012.1"/>
    </source>
</evidence>
<reference evidence="5 7" key="1">
    <citation type="submission" date="2018-03" db="EMBL/GenBank/DDBJ databases">
        <title>Draft genome sequence of Rohu Carp (Labeo rohita).</title>
        <authorList>
            <person name="Das P."/>
            <person name="Kushwaha B."/>
            <person name="Joshi C.G."/>
            <person name="Kumar D."/>
            <person name="Nagpure N.S."/>
            <person name="Sahoo L."/>
            <person name="Das S.P."/>
            <person name="Bit A."/>
            <person name="Patnaik S."/>
            <person name="Meher P.K."/>
            <person name="Jayasankar P."/>
            <person name="Koringa P.G."/>
            <person name="Patel N.V."/>
            <person name="Hinsu A.T."/>
            <person name="Kumar R."/>
            <person name="Pandey M."/>
            <person name="Agarwal S."/>
            <person name="Srivastava S."/>
            <person name="Singh M."/>
            <person name="Iquebal M.A."/>
            <person name="Jaiswal S."/>
            <person name="Angadi U.B."/>
            <person name="Kumar N."/>
            <person name="Raza M."/>
            <person name="Shah T.M."/>
            <person name="Rai A."/>
            <person name="Jena J.K."/>
        </authorList>
    </citation>
    <scope>NUCLEOTIDE SEQUENCE [LARGE SCALE GENOMIC DNA]</scope>
    <source>
        <strain evidence="5">DASCIFA01</strain>
        <tissue evidence="5">Testis</tissue>
    </source>
</reference>
<keyword evidence="2" id="KW-0175">Coiled coil</keyword>
<keyword evidence="1" id="KW-0547">Nucleotide-binding</keyword>
<dbReference type="PANTHER" id="PTHR32046:SF11">
    <property type="entry name" value="IMMUNE-ASSOCIATED NUCLEOTIDE-BINDING PROTEIN 10-LIKE"/>
    <property type="match status" value="1"/>
</dbReference>
<dbReference type="PANTHER" id="PTHR32046">
    <property type="entry name" value="G DOMAIN-CONTAINING PROTEIN"/>
    <property type="match status" value="1"/>
</dbReference>
<evidence type="ECO:0000259" key="4">
    <source>
        <dbReference type="Pfam" id="PF00735"/>
    </source>
</evidence>
<feature type="domain" description="Septin-type G" evidence="4">
    <location>
        <begin position="87"/>
        <end position="162"/>
    </location>
</feature>
<dbReference type="PROSITE" id="PS00675">
    <property type="entry name" value="SIGMA54_INTERACT_1"/>
    <property type="match status" value="1"/>
</dbReference>
<feature type="coiled-coil region" evidence="2">
    <location>
        <begin position="477"/>
        <end position="507"/>
    </location>
</feature>
<comment type="caution">
    <text evidence="5">The sequence shown here is derived from an EMBL/GenBank/DDBJ whole genome shotgun (WGS) entry which is preliminary data.</text>
</comment>
<dbReference type="InterPro" id="IPR027417">
    <property type="entry name" value="P-loop_NTPase"/>
</dbReference>
<dbReference type="STRING" id="84645.A0A498M8N0"/>
<gene>
    <name evidence="6" type="ORF">ROHU_001508</name>
    <name evidence="5" type="ORF">ROHU_008158</name>
</gene>
<dbReference type="Pfam" id="PF00735">
    <property type="entry name" value="Septin"/>
    <property type="match status" value="1"/>
</dbReference>
<protein>
    <submittedName>
        <fullName evidence="5">Septin-like protein</fullName>
    </submittedName>
</protein>
<dbReference type="FunFam" id="3.40.50.300:FF:003758">
    <property type="entry name" value="Zgc:171695"/>
    <property type="match status" value="1"/>
</dbReference>
<evidence type="ECO:0000313" key="7">
    <source>
        <dbReference type="Proteomes" id="UP000290572"/>
    </source>
</evidence>